<reference evidence="7 8" key="1">
    <citation type="submission" date="2015-04" db="EMBL/GenBank/DDBJ databases">
        <title>Taxonomic description and genome sequence of Salinicoccus sediminis sp. nov., a novel hyper halotolerant bacterium isolated from marine sediment.</title>
        <authorList>
            <person name="Mathan Kumar R."/>
            <person name="Kaur G."/>
            <person name="Kumar N."/>
            <person name="Kumar A."/>
            <person name="Singh N.K."/>
            <person name="Kaur N."/>
            <person name="Mayilraj S."/>
        </authorList>
    </citation>
    <scope>NUCLEOTIDE SEQUENCE [LARGE SCALE GENOMIC DNA]</scope>
    <source>
        <strain evidence="7 8">SV-16</strain>
    </source>
</reference>
<dbReference type="InterPro" id="IPR005950">
    <property type="entry name" value="ModA"/>
</dbReference>
<keyword evidence="8" id="KW-1185">Reference proteome</keyword>
<dbReference type="EMBL" id="LAYZ01000003">
    <property type="protein sequence ID" value="KKK34631.1"/>
    <property type="molecule type" value="Genomic_DNA"/>
</dbReference>
<dbReference type="PANTHER" id="PTHR30632">
    <property type="entry name" value="MOLYBDATE-BINDING PERIPLASMIC PROTEIN"/>
    <property type="match status" value="1"/>
</dbReference>
<evidence type="ECO:0000256" key="2">
    <source>
        <dbReference type="ARBA" id="ARBA00022505"/>
    </source>
</evidence>
<dbReference type="OrthoDB" id="9785015at2"/>
<accession>A0A0M2SLU0</accession>
<feature type="binding site" evidence="5">
    <location>
        <position position="153"/>
    </location>
    <ligand>
        <name>molybdate</name>
        <dbReference type="ChEBI" id="CHEBI:36264"/>
    </ligand>
</feature>
<dbReference type="PANTHER" id="PTHR30632:SF0">
    <property type="entry name" value="SULFATE-BINDING PROTEIN"/>
    <property type="match status" value="1"/>
</dbReference>
<dbReference type="AlphaFoldDB" id="A0A0M2SLU0"/>
<feature type="signal peptide" evidence="6">
    <location>
        <begin position="1"/>
        <end position="25"/>
    </location>
</feature>
<keyword evidence="2 5" id="KW-0500">Molybdenum</keyword>
<dbReference type="SUPFAM" id="SSF53850">
    <property type="entry name" value="Periplasmic binding protein-like II"/>
    <property type="match status" value="1"/>
</dbReference>
<evidence type="ECO:0000313" key="8">
    <source>
        <dbReference type="Proteomes" id="UP000034287"/>
    </source>
</evidence>
<proteinExistence type="inferred from homology"/>
<protein>
    <submittedName>
        <fullName evidence="7">Molybdenum ABC transporter substrate-binding protein</fullName>
    </submittedName>
</protein>
<dbReference type="Pfam" id="PF13531">
    <property type="entry name" value="SBP_bac_11"/>
    <property type="match status" value="1"/>
</dbReference>
<feature type="binding site" evidence="5">
    <location>
        <position position="74"/>
    </location>
    <ligand>
        <name>molybdate</name>
        <dbReference type="ChEBI" id="CHEBI:36264"/>
    </ligand>
</feature>
<evidence type="ECO:0000256" key="5">
    <source>
        <dbReference type="PIRSR" id="PIRSR004846-1"/>
    </source>
</evidence>
<dbReference type="InterPro" id="IPR041879">
    <property type="entry name" value="YvgL-like_PBP2"/>
</dbReference>
<evidence type="ECO:0000256" key="1">
    <source>
        <dbReference type="ARBA" id="ARBA00009175"/>
    </source>
</evidence>
<dbReference type="InterPro" id="IPR050682">
    <property type="entry name" value="ModA/WtpA"/>
</dbReference>
<organism evidence="7 8">
    <name type="scientific">Salinicoccus sediminis</name>
    <dbReference type="NCBI Taxonomy" id="1432562"/>
    <lineage>
        <taxon>Bacteria</taxon>
        <taxon>Bacillati</taxon>
        <taxon>Bacillota</taxon>
        <taxon>Bacilli</taxon>
        <taxon>Bacillales</taxon>
        <taxon>Staphylococcaceae</taxon>
        <taxon>Salinicoccus</taxon>
    </lineage>
</organism>
<dbReference type="CDD" id="cd13537">
    <property type="entry name" value="PBP2_YvgL_like"/>
    <property type="match status" value="1"/>
</dbReference>
<evidence type="ECO:0000313" key="7">
    <source>
        <dbReference type="EMBL" id="KKK34631.1"/>
    </source>
</evidence>
<sequence>MSARRALGILGLLMLFMTACGNESAADGSGSEETVEGTITISAAASLTDAMNEIAEKFMEEYPEVQVDYNFGGSGALSQQIIQGAPADLFLSASGEHFQTVMDEGCIDAENSTELLRNELVLIAPDGNDSVTSFEGLREAEQIAMGTPESVPAGAYGAEALESMGMMEDLEGVFVYAEDVRAVLTYVETGNVDAGLVYRTDAETSDKVEIIETAPADTHDPIVYPAGMINESQNPQAAEKFYDYLQSEEALEVFKDYGFVIE</sequence>
<keyword evidence="3 5" id="KW-0479">Metal-binding</keyword>
<dbReference type="STRING" id="1432562.WN59_06205"/>
<dbReference type="FunFam" id="3.40.190.10:FF:000035">
    <property type="entry name" value="Molybdate ABC transporter substrate-binding protein"/>
    <property type="match status" value="1"/>
</dbReference>
<dbReference type="Proteomes" id="UP000034287">
    <property type="component" value="Unassembled WGS sequence"/>
</dbReference>
<feature type="binding site" evidence="5">
    <location>
        <position position="180"/>
    </location>
    <ligand>
        <name>molybdate</name>
        <dbReference type="ChEBI" id="CHEBI:36264"/>
    </ligand>
</feature>
<evidence type="ECO:0000256" key="3">
    <source>
        <dbReference type="ARBA" id="ARBA00022723"/>
    </source>
</evidence>
<dbReference type="Gene3D" id="3.40.190.10">
    <property type="entry name" value="Periplasmic binding protein-like II"/>
    <property type="match status" value="2"/>
</dbReference>
<feature type="binding site" evidence="5">
    <location>
        <position position="46"/>
    </location>
    <ligand>
        <name>molybdate</name>
        <dbReference type="ChEBI" id="CHEBI:36264"/>
    </ligand>
</feature>
<dbReference type="PATRIC" id="fig|1432562.3.peg.1235"/>
<evidence type="ECO:0000256" key="4">
    <source>
        <dbReference type="ARBA" id="ARBA00022729"/>
    </source>
</evidence>
<keyword evidence="4 6" id="KW-0732">Signal</keyword>
<dbReference type="RefSeq" id="WP_046514445.1">
    <property type="nucleotide sequence ID" value="NZ_LAYZ01000003.1"/>
</dbReference>
<dbReference type="NCBIfam" id="TIGR01256">
    <property type="entry name" value="modA"/>
    <property type="match status" value="1"/>
</dbReference>
<dbReference type="GO" id="GO:0015689">
    <property type="term" value="P:molybdate ion transport"/>
    <property type="evidence" value="ECO:0007669"/>
    <property type="project" value="InterPro"/>
</dbReference>
<name>A0A0M2SLU0_9STAP</name>
<comment type="similarity">
    <text evidence="1">Belongs to the bacterial solute-binding protein ModA family.</text>
</comment>
<comment type="caution">
    <text evidence="7">The sequence shown here is derived from an EMBL/GenBank/DDBJ whole genome shotgun (WGS) entry which is preliminary data.</text>
</comment>
<dbReference type="GO" id="GO:0046872">
    <property type="term" value="F:metal ion binding"/>
    <property type="evidence" value="ECO:0007669"/>
    <property type="project" value="UniProtKB-KW"/>
</dbReference>
<gene>
    <name evidence="7" type="ORF">WN59_06205</name>
</gene>
<feature type="binding site" evidence="5">
    <location>
        <position position="198"/>
    </location>
    <ligand>
        <name>molybdate</name>
        <dbReference type="ChEBI" id="CHEBI:36264"/>
    </ligand>
</feature>
<dbReference type="GO" id="GO:1901359">
    <property type="term" value="F:tungstate binding"/>
    <property type="evidence" value="ECO:0007669"/>
    <property type="project" value="UniProtKB-ARBA"/>
</dbReference>
<feature type="chain" id="PRO_5005641848" evidence="6">
    <location>
        <begin position="26"/>
        <end position="262"/>
    </location>
</feature>
<dbReference type="GO" id="GO:0030973">
    <property type="term" value="F:molybdate ion binding"/>
    <property type="evidence" value="ECO:0007669"/>
    <property type="project" value="TreeGrafter"/>
</dbReference>
<dbReference type="PROSITE" id="PS51257">
    <property type="entry name" value="PROKAR_LIPOPROTEIN"/>
    <property type="match status" value="1"/>
</dbReference>
<evidence type="ECO:0000256" key="6">
    <source>
        <dbReference type="SAM" id="SignalP"/>
    </source>
</evidence>
<dbReference type="PIRSF" id="PIRSF004846">
    <property type="entry name" value="ModA"/>
    <property type="match status" value="1"/>
</dbReference>